<evidence type="ECO:0000256" key="1">
    <source>
        <dbReference type="SAM" id="SignalP"/>
    </source>
</evidence>
<keyword evidence="3" id="KW-1185">Reference proteome</keyword>
<organism evidence="2 3">
    <name type="scientific">Ditylenchus destructor</name>
    <dbReference type="NCBI Taxonomy" id="166010"/>
    <lineage>
        <taxon>Eukaryota</taxon>
        <taxon>Metazoa</taxon>
        <taxon>Ecdysozoa</taxon>
        <taxon>Nematoda</taxon>
        <taxon>Chromadorea</taxon>
        <taxon>Rhabditida</taxon>
        <taxon>Tylenchina</taxon>
        <taxon>Tylenchomorpha</taxon>
        <taxon>Sphaerularioidea</taxon>
        <taxon>Anguinidae</taxon>
        <taxon>Anguininae</taxon>
        <taxon>Ditylenchus</taxon>
    </lineage>
</organism>
<feature type="chain" id="PRO_5042164144" evidence="1">
    <location>
        <begin position="17"/>
        <end position="328"/>
    </location>
</feature>
<dbReference type="Proteomes" id="UP001201812">
    <property type="component" value="Unassembled WGS sequence"/>
</dbReference>
<sequence length="328" mass="37120">MMFIFGIVFLAAASEALYHVKILDASIGMGCDFFEIITFDKPKVSRKEVWDRVSKSDYLTFREKNGYDNSDMSLQVIAPGESVKIDGKTATADLVKIEGAEIVLEMTKGEYYVATVLDKDSNMLLGHFMYHIKSTTVKEIWDHAESHTVFSKSIWNSVNEIRVEAPGHPTQKITKQTPEDTVVQVENAKFLVKVEAGPGVKHMAPFWRAKLHNESPRHYKSHKYTGLFRFHAEKMTVQEIWDAVKQEVVPVNMQGFTGTLVELRIEMAKGTKSIEVELKNVKDNAKKIDVKPITDVIYGVRTVTPNNGLTIERSGLVLQVHQEFLDLD</sequence>
<comment type="caution">
    <text evidence="2">The sequence shown here is derived from an EMBL/GenBank/DDBJ whole genome shotgun (WGS) entry which is preliminary data.</text>
</comment>
<dbReference type="AlphaFoldDB" id="A0AAD4MKZ6"/>
<evidence type="ECO:0000313" key="3">
    <source>
        <dbReference type="Proteomes" id="UP001201812"/>
    </source>
</evidence>
<feature type="signal peptide" evidence="1">
    <location>
        <begin position="1"/>
        <end position="16"/>
    </location>
</feature>
<name>A0AAD4MKZ6_9BILA</name>
<proteinExistence type="predicted"/>
<protein>
    <submittedName>
        <fullName evidence="2">Uncharacterized protein</fullName>
    </submittedName>
</protein>
<reference evidence="2" key="1">
    <citation type="submission" date="2022-01" db="EMBL/GenBank/DDBJ databases">
        <title>Genome Sequence Resource for Two Populations of Ditylenchus destructor, the Migratory Endoparasitic Phytonematode.</title>
        <authorList>
            <person name="Zhang H."/>
            <person name="Lin R."/>
            <person name="Xie B."/>
        </authorList>
    </citation>
    <scope>NUCLEOTIDE SEQUENCE</scope>
    <source>
        <strain evidence="2">BazhouSP</strain>
    </source>
</reference>
<dbReference type="EMBL" id="JAKKPZ010000273">
    <property type="protein sequence ID" value="KAI1697335.1"/>
    <property type="molecule type" value="Genomic_DNA"/>
</dbReference>
<gene>
    <name evidence="2" type="ORF">DdX_18551</name>
</gene>
<keyword evidence="1" id="KW-0732">Signal</keyword>
<accession>A0AAD4MKZ6</accession>
<evidence type="ECO:0000313" key="2">
    <source>
        <dbReference type="EMBL" id="KAI1697335.1"/>
    </source>
</evidence>